<feature type="non-terminal residue" evidence="1">
    <location>
        <position position="106"/>
    </location>
</feature>
<protein>
    <submittedName>
        <fullName evidence="1">Uncharacterized protein</fullName>
    </submittedName>
</protein>
<comment type="caution">
    <text evidence="1">The sequence shown here is derived from an EMBL/GenBank/DDBJ whole genome shotgun (WGS) entry which is preliminary data.</text>
</comment>
<evidence type="ECO:0000313" key="2">
    <source>
        <dbReference type="Proteomes" id="UP001186974"/>
    </source>
</evidence>
<dbReference type="Proteomes" id="UP001186974">
    <property type="component" value="Unassembled WGS sequence"/>
</dbReference>
<sequence>MASYGPTATLFTIARNHTVQQYDLNPNNLPSLVQNVQHVPGNLPPSPPNSLEEKDREDMSKQRDSAVSNHSAVSGASGATMPVFLDQGEESSENEDATLSPLQKIA</sequence>
<gene>
    <name evidence="1" type="ORF">LTS18_015071</name>
</gene>
<reference evidence="1" key="1">
    <citation type="submission" date="2024-09" db="EMBL/GenBank/DDBJ databases">
        <title>Black Yeasts Isolated from many extreme environments.</title>
        <authorList>
            <person name="Coleine C."/>
            <person name="Stajich J.E."/>
            <person name="Selbmann L."/>
        </authorList>
    </citation>
    <scope>NUCLEOTIDE SEQUENCE</scope>
    <source>
        <strain evidence="1">CCFEE 5737</strain>
    </source>
</reference>
<dbReference type="EMBL" id="JAWDJW010011282">
    <property type="protein sequence ID" value="KAK3044911.1"/>
    <property type="molecule type" value="Genomic_DNA"/>
</dbReference>
<accession>A0ACC3CUN1</accession>
<proteinExistence type="predicted"/>
<organism evidence="1 2">
    <name type="scientific">Coniosporium uncinatum</name>
    <dbReference type="NCBI Taxonomy" id="93489"/>
    <lineage>
        <taxon>Eukaryota</taxon>
        <taxon>Fungi</taxon>
        <taxon>Dikarya</taxon>
        <taxon>Ascomycota</taxon>
        <taxon>Pezizomycotina</taxon>
        <taxon>Dothideomycetes</taxon>
        <taxon>Dothideomycetes incertae sedis</taxon>
        <taxon>Coniosporium</taxon>
    </lineage>
</organism>
<evidence type="ECO:0000313" key="1">
    <source>
        <dbReference type="EMBL" id="KAK3044911.1"/>
    </source>
</evidence>
<keyword evidence="2" id="KW-1185">Reference proteome</keyword>
<name>A0ACC3CUN1_9PEZI</name>